<evidence type="ECO:0000256" key="3">
    <source>
        <dbReference type="ARBA" id="ARBA00020822"/>
    </source>
</evidence>
<evidence type="ECO:0000256" key="2">
    <source>
        <dbReference type="ARBA" id="ARBA00005376"/>
    </source>
</evidence>
<feature type="transmembrane region" description="Helical" evidence="9">
    <location>
        <begin position="114"/>
        <end position="137"/>
    </location>
</feature>
<dbReference type="GO" id="GO:0072546">
    <property type="term" value="C:EMC complex"/>
    <property type="evidence" value="ECO:0007669"/>
    <property type="project" value="TreeGrafter"/>
</dbReference>
<gene>
    <name evidence="10" type="ORF">EGYM00163_LOCUS51527</name>
</gene>
<evidence type="ECO:0000256" key="4">
    <source>
        <dbReference type="ARBA" id="ARBA00022692"/>
    </source>
</evidence>
<evidence type="ECO:0000256" key="1">
    <source>
        <dbReference type="ARBA" id="ARBA00004141"/>
    </source>
</evidence>
<keyword evidence="6 9" id="KW-0472">Membrane</keyword>
<dbReference type="EMBL" id="HBJA01149747">
    <property type="protein sequence ID" value="CAE0840914.1"/>
    <property type="molecule type" value="Transcribed_RNA"/>
</dbReference>
<dbReference type="InterPro" id="IPR008568">
    <property type="entry name" value="EMC3"/>
</dbReference>
<keyword evidence="4 9" id="KW-0812">Transmembrane</keyword>
<feature type="region of interest" description="Disordered" evidence="8">
    <location>
        <begin position="199"/>
        <end position="218"/>
    </location>
</feature>
<keyword evidence="5 9" id="KW-1133">Transmembrane helix</keyword>
<feature type="transmembrane region" description="Helical" evidence="9">
    <location>
        <begin position="13"/>
        <end position="32"/>
    </location>
</feature>
<evidence type="ECO:0000256" key="5">
    <source>
        <dbReference type="ARBA" id="ARBA00022989"/>
    </source>
</evidence>
<protein>
    <recommendedName>
        <fullName evidence="3 7">ER membrane protein complex subunit 3</fullName>
    </recommendedName>
</protein>
<evidence type="ECO:0000256" key="6">
    <source>
        <dbReference type="ARBA" id="ARBA00023136"/>
    </source>
</evidence>
<evidence type="ECO:0000256" key="7">
    <source>
        <dbReference type="PIRNR" id="PIRNR010045"/>
    </source>
</evidence>
<name>A0A7S4GLZ6_9EUGL</name>
<dbReference type="InterPro" id="IPR002809">
    <property type="entry name" value="EMC3/TMCO1"/>
</dbReference>
<evidence type="ECO:0000256" key="8">
    <source>
        <dbReference type="SAM" id="MobiDB-lite"/>
    </source>
</evidence>
<comment type="similarity">
    <text evidence="2 7">Belongs to the EMC3 family.</text>
</comment>
<feature type="transmembrane region" description="Helical" evidence="9">
    <location>
        <begin position="157"/>
        <end position="176"/>
    </location>
</feature>
<accession>A0A7S4GLZ6</accession>
<dbReference type="SMART" id="SM01415">
    <property type="entry name" value="DUF106"/>
    <property type="match status" value="1"/>
</dbReference>
<proteinExistence type="inferred from homology"/>
<organism evidence="10">
    <name type="scientific">Eutreptiella gymnastica</name>
    <dbReference type="NCBI Taxonomy" id="73025"/>
    <lineage>
        <taxon>Eukaryota</taxon>
        <taxon>Discoba</taxon>
        <taxon>Euglenozoa</taxon>
        <taxon>Euglenida</taxon>
        <taxon>Spirocuta</taxon>
        <taxon>Euglenophyceae</taxon>
        <taxon>Eutreptiales</taxon>
        <taxon>Eutreptiaceae</taxon>
        <taxon>Eutreptiella</taxon>
    </lineage>
</organism>
<feature type="compositionally biased region" description="Gly residues" evidence="8">
    <location>
        <begin position="204"/>
        <end position="214"/>
    </location>
</feature>
<reference evidence="10" key="1">
    <citation type="submission" date="2021-01" db="EMBL/GenBank/DDBJ databases">
        <authorList>
            <person name="Corre E."/>
            <person name="Pelletier E."/>
            <person name="Niang G."/>
            <person name="Scheremetjew M."/>
            <person name="Finn R."/>
            <person name="Kale V."/>
            <person name="Holt S."/>
            <person name="Cochrane G."/>
            <person name="Meng A."/>
            <person name="Brown T."/>
            <person name="Cohen L."/>
        </authorList>
    </citation>
    <scope>NUCLEOTIDE SEQUENCE</scope>
    <source>
        <strain evidence="10">CCMP1594</strain>
    </source>
</reference>
<comment type="subcellular location">
    <subcellularLocation>
        <location evidence="1">Membrane</location>
        <topology evidence="1">Multi-pass membrane protein</topology>
    </subcellularLocation>
</comment>
<dbReference type="PIRSF" id="PIRSF010045">
    <property type="entry name" value="DUF850_TM_euk"/>
    <property type="match status" value="1"/>
</dbReference>
<evidence type="ECO:0000256" key="9">
    <source>
        <dbReference type="SAM" id="Phobius"/>
    </source>
</evidence>
<dbReference type="AlphaFoldDB" id="A0A7S4GLZ6"/>
<dbReference type="GO" id="GO:0034975">
    <property type="term" value="P:protein folding in endoplasmic reticulum"/>
    <property type="evidence" value="ECO:0007669"/>
    <property type="project" value="TreeGrafter"/>
</dbReference>
<sequence>MSDLFLDSSIRDWVLFPIVIVMIMVGLLRHYATVIMKTNIKPDEKALKQKMLLQRTRYIRENAHFIPVSAFKSRKDMLVAPETGLLQQKVEMANPMANMMTDPSMMTDMMKKNMVMIIPNVVMLPWLSYFFSGFVIAKFPFPLTSRFRSMLQRDIELSTLDVTYVTSLSMYFLILFGQQGLFNLLLGEKNEIDDAQMLQSQMGGAPGGPGGPGQPGQDMAKIFKSEVDNLNLVEHDWALENVEQYLLAM</sequence>
<dbReference type="PANTHER" id="PTHR13116">
    <property type="entry name" value="ER MEMBRANE PROTEIN COMPLEX SUBUNIT 3"/>
    <property type="match status" value="1"/>
</dbReference>
<dbReference type="PANTHER" id="PTHR13116:SF5">
    <property type="entry name" value="ER MEMBRANE PROTEIN COMPLEX SUBUNIT 3"/>
    <property type="match status" value="1"/>
</dbReference>
<dbReference type="Pfam" id="PF01956">
    <property type="entry name" value="EMC3_TMCO1"/>
    <property type="match status" value="1"/>
</dbReference>
<evidence type="ECO:0000313" key="10">
    <source>
        <dbReference type="EMBL" id="CAE0840914.1"/>
    </source>
</evidence>